<dbReference type="InterPro" id="IPR001811">
    <property type="entry name" value="Chemokine_IL8-like_dom"/>
</dbReference>
<keyword evidence="1" id="KW-0202">Cytokine</keyword>
<organism evidence="3 4">
    <name type="scientific">Sinocyclocheilus grahami</name>
    <name type="common">Dianchi golden-line fish</name>
    <name type="synonym">Barbus grahami</name>
    <dbReference type="NCBI Taxonomy" id="75366"/>
    <lineage>
        <taxon>Eukaryota</taxon>
        <taxon>Metazoa</taxon>
        <taxon>Chordata</taxon>
        <taxon>Craniata</taxon>
        <taxon>Vertebrata</taxon>
        <taxon>Euteleostomi</taxon>
        <taxon>Actinopterygii</taxon>
        <taxon>Neopterygii</taxon>
        <taxon>Teleostei</taxon>
        <taxon>Ostariophysi</taxon>
        <taxon>Cypriniformes</taxon>
        <taxon>Cyprinidae</taxon>
        <taxon>Cyprininae</taxon>
        <taxon>Sinocyclocheilus</taxon>
    </lineage>
</organism>
<evidence type="ECO:0000313" key="4">
    <source>
        <dbReference type="Proteomes" id="UP000472262"/>
    </source>
</evidence>
<evidence type="ECO:0000256" key="1">
    <source>
        <dbReference type="ARBA" id="ARBA00022514"/>
    </source>
</evidence>
<evidence type="ECO:0000259" key="2">
    <source>
        <dbReference type="Pfam" id="PF00048"/>
    </source>
</evidence>
<keyword evidence="4" id="KW-1185">Reference proteome</keyword>
<dbReference type="Gene3D" id="2.40.50.40">
    <property type="match status" value="1"/>
</dbReference>
<reference evidence="3" key="1">
    <citation type="submission" date="2025-08" db="UniProtKB">
        <authorList>
            <consortium name="Ensembl"/>
        </authorList>
    </citation>
    <scope>IDENTIFICATION</scope>
</reference>
<dbReference type="AlphaFoldDB" id="A0A672RUE6"/>
<dbReference type="GO" id="GO:0008009">
    <property type="term" value="F:chemokine activity"/>
    <property type="evidence" value="ECO:0007669"/>
    <property type="project" value="InterPro"/>
</dbReference>
<dbReference type="GO" id="GO:0005615">
    <property type="term" value="C:extracellular space"/>
    <property type="evidence" value="ECO:0007669"/>
    <property type="project" value="UniProtKB-KW"/>
</dbReference>
<feature type="domain" description="Chemokine interleukin-8-like" evidence="2">
    <location>
        <begin position="45"/>
        <end position="90"/>
    </location>
</feature>
<sequence>MVHSLFQGSKHYKSVFCAFPLADILCVLPCCTCLTDRADKKIFFLKYTKGQVPMAIIKGYSIQTMTRNCHIDAVIFHTKEGRNICTDSEQYLCLDIRYGRVYSSSEVI</sequence>
<dbReference type="InterPro" id="IPR036048">
    <property type="entry name" value="Interleukin_8-like_sf"/>
</dbReference>
<name>A0A672RUE6_SINGR</name>
<dbReference type="Proteomes" id="UP000472262">
    <property type="component" value="Unassembled WGS sequence"/>
</dbReference>
<dbReference type="Pfam" id="PF00048">
    <property type="entry name" value="IL8"/>
    <property type="match status" value="1"/>
</dbReference>
<dbReference type="Ensembl" id="ENSSGRT00000098325.1">
    <property type="protein sequence ID" value="ENSSGRP00000092381.1"/>
    <property type="gene ID" value="ENSSGRG00000046279.1"/>
</dbReference>
<dbReference type="InParanoid" id="A0A672RUE6"/>
<reference evidence="3" key="2">
    <citation type="submission" date="2025-09" db="UniProtKB">
        <authorList>
            <consortium name="Ensembl"/>
        </authorList>
    </citation>
    <scope>IDENTIFICATION</scope>
</reference>
<accession>A0A672RUE6</accession>
<protein>
    <submittedName>
        <fullName evidence="3">Chemokine (C-C motif) ligand 20a, duplicate 3</fullName>
    </submittedName>
</protein>
<proteinExistence type="predicted"/>
<dbReference type="GO" id="GO:0006955">
    <property type="term" value="P:immune response"/>
    <property type="evidence" value="ECO:0007669"/>
    <property type="project" value="InterPro"/>
</dbReference>
<dbReference type="SUPFAM" id="SSF54117">
    <property type="entry name" value="Interleukin 8-like chemokines"/>
    <property type="match status" value="1"/>
</dbReference>
<evidence type="ECO:0000313" key="3">
    <source>
        <dbReference type="Ensembl" id="ENSSGRP00000092381.1"/>
    </source>
</evidence>